<dbReference type="InterPro" id="IPR029058">
    <property type="entry name" value="AB_hydrolase_fold"/>
</dbReference>
<dbReference type="InterPro" id="IPR000639">
    <property type="entry name" value="Epox_hydrolase-like"/>
</dbReference>
<feature type="domain" description="AB hydrolase-1" evidence="1">
    <location>
        <begin position="55"/>
        <end position="292"/>
    </location>
</feature>
<dbReference type="Proteomes" id="UP000235897">
    <property type="component" value="Unassembled WGS sequence"/>
</dbReference>
<dbReference type="EMBL" id="POUW01000001">
    <property type="protein sequence ID" value="PNG08596.1"/>
    <property type="molecule type" value="Genomic_DNA"/>
</dbReference>
<accession>A0A2N8T1J6</accession>
<evidence type="ECO:0000259" key="1">
    <source>
        <dbReference type="Pfam" id="PF00561"/>
    </source>
</evidence>
<dbReference type="PANTHER" id="PTHR43689:SF8">
    <property type="entry name" value="ALPHA_BETA-HYDROLASES SUPERFAMILY PROTEIN"/>
    <property type="match status" value="1"/>
</dbReference>
<dbReference type="SUPFAM" id="SSF53474">
    <property type="entry name" value="alpha/beta-Hydrolases"/>
    <property type="match status" value="1"/>
</dbReference>
<dbReference type="Gene3D" id="3.40.50.1820">
    <property type="entry name" value="alpha/beta hydrolase"/>
    <property type="match status" value="1"/>
</dbReference>
<protein>
    <submittedName>
        <fullName evidence="2">Alpha/beta hydrolase</fullName>
    </submittedName>
</protein>
<dbReference type="PRINTS" id="PR00111">
    <property type="entry name" value="ABHYDROLASE"/>
</dbReference>
<dbReference type="InterPro" id="IPR000073">
    <property type="entry name" value="AB_hydrolase_1"/>
</dbReference>
<dbReference type="Pfam" id="PF00561">
    <property type="entry name" value="Abhydrolase_1"/>
    <property type="match status" value="1"/>
</dbReference>
<proteinExistence type="predicted"/>
<comment type="caution">
    <text evidence="2">The sequence shown here is derived from an EMBL/GenBank/DDBJ whole genome shotgun (WGS) entry which is preliminary data.</text>
</comment>
<evidence type="ECO:0000313" key="3">
    <source>
        <dbReference type="Proteomes" id="UP000235897"/>
    </source>
</evidence>
<dbReference type="GO" id="GO:0016787">
    <property type="term" value="F:hydrolase activity"/>
    <property type="evidence" value="ECO:0007669"/>
    <property type="project" value="UniProtKB-KW"/>
</dbReference>
<reference evidence="2 3" key="1">
    <citation type="submission" date="2018-01" db="EMBL/GenBank/DDBJ databases">
        <title>Denitrification phenotypes of diverse strains of Pseudomonas stutzeri.</title>
        <authorList>
            <person name="Milligan D.A."/>
            <person name="Bergaust L."/>
            <person name="Bakken L.R."/>
            <person name="Frostegard A."/>
        </authorList>
    </citation>
    <scope>NUCLEOTIDE SEQUENCE [LARGE SCALE GENOMIC DNA]</scope>
    <source>
        <strain evidence="2 3">28a3</strain>
    </source>
</reference>
<keyword evidence="2" id="KW-0378">Hydrolase</keyword>
<dbReference type="RefSeq" id="WP_102846200.1">
    <property type="nucleotide sequence ID" value="NZ_JAMOIG010000015.1"/>
</dbReference>
<evidence type="ECO:0000313" key="2">
    <source>
        <dbReference type="EMBL" id="PNG08596.1"/>
    </source>
</evidence>
<dbReference type="AlphaFoldDB" id="A0A2N8T1J6"/>
<name>A0A2N8T1J6_STUST</name>
<gene>
    <name evidence="2" type="ORF">CXL00_06070</name>
</gene>
<dbReference type="OrthoDB" id="5853561at2"/>
<organism evidence="2 3">
    <name type="scientific">Stutzerimonas stutzeri</name>
    <name type="common">Pseudomonas stutzeri</name>
    <dbReference type="NCBI Taxonomy" id="316"/>
    <lineage>
        <taxon>Bacteria</taxon>
        <taxon>Pseudomonadati</taxon>
        <taxon>Pseudomonadota</taxon>
        <taxon>Gammaproteobacteria</taxon>
        <taxon>Pseudomonadales</taxon>
        <taxon>Pseudomonadaceae</taxon>
        <taxon>Stutzerimonas</taxon>
    </lineage>
</organism>
<dbReference type="PANTHER" id="PTHR43689">
    <property type="entry name" value="HYDROLASE"/>
    <property type="match status" value="1"/>
</dbReference>
<sequence length="322" mass="35033">MSLPLLLRSALALAASAVYIDHRSRKSEEDHPPTGRFVEVDGVRLHYIEKGRGRPLVMLHGNSSMAADFELSGLVDMAAARYRVIAFDRPGYGYSERPEDRCWTATDQARLFSQAFAAVGAERPLVLGHSWGAMVAVALGLDFLEAIGGLVLESGYYYLSVPLALPPSIPVIGNVLRYSVSPLVGRALWPVLLRRVFAPAPVPEQFQNFPIWLALRPSQLQASLAELALTNAVAEALGKRYGQLALPTLIIAGRGDRLVNTISHSVRLHAEVPHTELHIIDGQGHMLHHTRPDAVLEAIDRVAEKVDGQRDASSDEGKGVAP</sequence>
<dbReference type="PRINTS" id="PR00412">
    <property type="entry name" value="EPOXHYDRLASE"/>
</dbReference>